<evidence type="ECO:0000256" key="4">
    <source>
        <dbReference type="ARBA" id="ARBA00022702"/>
    </source>
</evidence>
<dbReference type="PANTHER" id="PTHR11417:SF2">
    <property type="entry name" value="SOMATOTROPIN"/>
    <property type="match status" value="1"/>
</dbReference>
<comment type="subcellular location">
    <subcellularLocation>
        <location evidence="1 9">Secreted</location>
    </subcellularLocation>
</comment>
<dbReference type="FunFam" id="1.20.1250.10:FF:000012">
    <property type="entry name" value="Growth hormone 1"/>
    <property type="match status" value="1"/>
</dbReference>
<dbReference type="GO" id="GO:0005131">
    <property type="term" value="F:growth hormone receptor binding"/>
    <property type="evidence" value="ECO:0007669"/>
    <property type="project" value="InterPro"/>
</dbReference>
<dbReference type="Pfam" id="PF00103">
    <property type="entry name" value="Hormone_1"/>
    <property type="match status" value="1"/>
</dbReference>
<keyword evidence="4 9" id="KW-0372">Hormone</keyword>
<evidence type="ECO:0000313" key="11">
    <source>
        <dbReference type="Proteomes" id="UP000028761"/>
    </source>
</evidence>
<dbReference type="PRINTS" id="PR00836">
    <property type="entry name" value="SOMATOTROPIN"/>
</dbReference>
<comment type="function">
    <text evidence="7">Plays an important role in growth control. Its major role in stimulating body growth is to stimulate the liver and other tissues to secrete IGF1. It stimulates both the differentiation and proliferation of myoblasts. It also stimulates amino acid uptake and protein synthesis in muscle and other tissues.</text>
</comment>
<keyword evidence="8" id="KW-0862">Zinc</keyword>
<dbReference type="CDD" id="cd10285">
    <property type="entry name" value="somatotropin_like"/>
    <property type="match status" value="1"/>
</dbReference>
<dbReference type="PROSITE" id="PS00338">
    <property type="entry name" value="SOMATOTROPIN_2"/>
    <property type="match status" value="1"/>
</dbReference>
<dbReference type="GO" id="GO:0046872">
    <property type="term" value="F:metal ion binding"/>
    <property type="evidence" value="ECO:0007669"/>
    <property type="project" value="UniProtKB-KW"/>
</dbReference>
<evidence type="ECO:0000256" key="5">
    <source>
        <dbReference type="ARBA" id="ARBA00022729"/>
    </source>
</evidence>
<keyword evidence="3" id="KW-0964">Secreted</keyword>
<dbReference type="Gene3D" id="1.20.1250.10">
    <property type="match status" value="1"/>
</dbReference>
<dbReference type="InterPro" id="IPR001400">
    <property type="entry name" value="Somatotropin/Prolactin"/>
</dbReference>
<dbReference type="Bgee" id="ENSPANG00000020722">
    <property type="expression patterns" value="Expressed in pituitary gland and 24 other cell types or tissues"/>
</dbReference>
<dbReference type="GO" id="GO:0048513">
    <property type="term" value="P:animal organ development"/>
    <property type="evidence" value="ECO:0007669"/>
    <property type="project" value="TreeGrafter"/>
</dbReference>
<dbReference type="SUPFAM" id="SSF47266">
    <property type="entry name" value="4-helical cytokines"/>
    <property type="match status" value="1"/>
</dbReference>
<evidence type="ECO:0000256" key="2">
    <source>
        <dbReference type="ARBA" id="ARBA00008474"/>
    </source>
</evidence>
<evidence type="ECO:0000313" key="10">
    <source>
        <dbReference type="Ensembl" id="ENSPANP00000028128.2"/>
    </source>
</evidence>
<dbReference type="GO" id="GO:0045927">
    <property type="term" value="P:positive regulation of growth"/>
    <property type="evidence" value="ECO:0007669"/>
    <property type="project" value="TreeGrafter"/>
</dbReference>
<protein>
    <submittedName>
        <fullName evidence="10">Chorionic somatomammotropin hormone 1 (placental lactogen)</fullName>
    </submittedName>
</protein>
<dbReference type="PROSITE" id="PS00266">
    <property type="entry name" value="SOMATOTROPIN_1"/>
    <property type="match status" value="1"/>
</dbReference>
<dbReference type="GO" id="GO:0060396">
    <property type="term" value="P:growth hormone receptor signaling pathway"/>
    <property type="evidence" value="ECO:0007669"/>
    <property type="project" value="TreeGrafter"/>
</dbReference>
<reference evidence="10" key="3">
    <citation type="submission" date="2025-09" db="UniProtKB">
        <authorList>
            <consortium name="Ensembl"/>
        </authorList>
    </citation>
    <scope>IDENTIFICATION</scope>
</reference>
<reference evidence="10" key="2">
    <citation type="submission" date="2025-08" db="UniProtKB">
        <authorList>
            <consortium name="Ensembl"/>
        </authorList>
    </citation>
    <scope>IDENTIFICATION</scope>
</reference>
<feature type="binding site" evidence="8">
    <location>
        <position position="233"/>
    </location>
    <ligand>
        <name>Zn(2+)</name>
        <dbReference type="ChEBI" id="CHEBI:29105"/>
    </ligand>
</feature>
<name>A0A2I3LXF2_PAPAN</name>
<sequence length="250" mass="28175">MFLVPGGREKKKTAPGAGRALASCSPFPLLPSGFSPGSGTCLILAIALLCLPWPQEGSAFPTIPLSWLFNNAILHAHHLHKLAFETYQKFEEAYISKEQKYSFLRNPQTSFCFSESIPTPSNREETQQKSNLELLRISLLLIQSWLEPVQFLSSVFANNLVHHTSDSDVHDLLKDLEEGIETLMGRLEDGSPRTGQIFKQTYSKFDTHSQNDDSLLKNYGLLHCFRKDMDMVETFLRMVQCRTVEGSCGF</sequence>
<evidence type="ECO:0000256" key="1">
    <source>
        <dbReference type="ARBA" id="ARBA00004613"/>
    </source>
</evidence>
<dbReference type="GO" id="GO:0008083">
    <property type="term" value="F:growth factor activity"/>
    <property type="evidence" value="ECO:0007669"/>
    <property type="project" value="TreeGrafter"/>
</dbReference>
<dbReference type="GO" id="GO:0005737">
    <property type="term" value="C:cytoplasm"/>
    <property type="evidence" value="ECO:0007669"/>
    <property type="project" value="UniProtKB-ARBA"/>
</dbReference>
<dbReference type="GO" id="GO:0005179">
    <property type="term" value="F:hormone activity"/>
    <property type="evidence" value="ECO:0007669"/>
    <property type="project" value="UniProtKB-KW"/>
</dbReference>
<dbReference type="InterPro" id="IPR018116">
    <property type="entry name" value="Somatotropin_CS"/>
</dbReference>
<accession>A0A2I3LXF2</accession>
<evidence type="ECO:0000256" key="6">
    <source>
        <dbReference type="ARBA" id="ARBA00023157"/>
    </source>
</evidence>
<keyword evidence="5" id="KW-0732">Signal</keyword>
<reference evidence="11" key="1">
    <citation type="submission" date="2012-03" db="EMBL/GenBank/DDBJ databases">
        <title>Whole Genome Assembly of Papio anubis.</title>
        <authorList>
            <person name="Liu Y.L."/>
            <person name="Abraham K.A."/>
            <person name="Akbar H.A."/>
            <person name="Ali S.A."/>
            <person name="Anosike U.A."/>
            <person name="Aqrawi P.A."/>
            <person name="Arias F.A."/>
            <person name="Attaway T.A."/>
            <person name="Awwad R.A."/>
            <person name="Babu C.B."/>
            <person name="Bandaranaike D.B."/>
            <person name="Battles P.B."/>
            <person name="Bell A.B."/>
            <person name="Beltran B.B."/>
            <person name="Berhane-Mersha D.B."/>
            <person name="Bess C.B."/>
            <person name="Bickham C.B."/>
            <person name="Bolden T.B."/>
            <person name="Carter K.C."/>
            <person name="Chau D.C."/>
            <person name="Chavez A.C."/>
            <person name="Clerc-Blankenburg K.C."/>
            <person name="Coyle M.C."/>
            <person name="Dao M.D."/>
            <person name="Davila M.L.D."/>
            <person name="Davy-Carroll L.D."/>
            <person name="Denson S.D."/>
            <person name="Dinh H.D."/>
            <person name="Fernandez S.F."/>
            <person name="Fernando P.F."/>
            <person name="Forbes L.F."/>
            <person name="Francis C.F."/>
            <person name="Francisco L.F."/>
            <person name="Fu Q.F."/>
            <person name="Garcia-Iii R.G."/>
            <person name="Garrett T.G."/>
            <person name="Gross S.G."/>
            <person name="Gubbala S.G."/>
            <person name="Hirani K.H."/>
            <person name="Hogues M.H."/>
            <person name="Hollins B.H."/>
            <person name="Jackson L.J."/>
            <person name="Javaid M.J."/>
            <person name="Jhangiani S.J."/>
            <person name="Johnson A.J."/>
            <person name="Johnson B.J."/>
            <person name="Jones J.J."/>
            <person name="Joshi V.J."/>
            <person name="Kalu J.K."/>
            <person name="Khan N.K."/>
            <person name="Korchina V.K."/>
            <person name="Kovar C.K."/>
            <person name="Lago L.L."/>
            <person name="Lara F.L."/>
            <person name="Le T.-K.L."/>
            <person name="Lee S.L."/>
            <person name="Legall-Iii F.L."/>
            <person name="Lemon S.L."/>
            <person name="Liu J.L."/>
            <person name="Liu Y.-S.L."/>
            <person name="Liyanage D.L."/>
            <person name="Lopez J.L."/>
            <person name="Lorensuhewa L.L."/>
            <person name="Mata R.M."/>
            <person name="Mathew T.M."/>
            <person name="Mercado C.M."/>
            <person name="Mercado I.M."/>
            <person name="Morales K.M."/>
            <person name="Morgan M.M."/>
            <person name="Munidasa M.M."/>
            <person name="Ngo D.N."/>
            <person name="Nguyen L.N."/>
            <person name="Nguyen T.N."/>
            <person name="Nguyen N.N."/>
            <person name="Obregon M.O."/>
            <person name="Okwuonu G.O."/>
            <person name="Ongeri F.O."/>
            <person name="Onwere C.O."/>
            <person name="Osifeso I.O."/>
            <person name="Parra A.P."/>
            <person name="Patil S.P."/>
            <person name="Perez A.P."/>
            <person name="Perez Y.P."/>
            <person name="Pham C.P."/>
            <person name="Pu L.-L.P."/>
            <person name="Puazo M.P."/>
            <person name="Quiroz J.Q."/>
            <person name="Rouhana J.R."/>
            <person name="Ruiz M.R."/>
            <person name="Ruiz S.-J.R."/>
            <person name="Saada N.S."/>
            <person name="Santibanez J.S."/>
            <person name="Scheel M.S."/>
            <person name="Schneider B.S."/>
            <person name="Simmons D.S."/>
            <person name="Sisson I.S."/>
            <person name="Tang L.-Y.T."/>
            <person name="Thornton R.T."/>
            <person name="Tisius J.T."/>
            <person name="Toledanes G.T."/>
            <person name="Trejos Z.T."/>
            <person name="Usmani K.U."/>
            <person name="Varghese R.V."/>
            <person name="Vattathil S.V."/>
            <person name="Vee V.V."/>
            <person name="Walker D.W."/>
            <person name="Weissenberger G.W."/>
            <person name="White C.W."/>
            <person name="Williams A.W."/>
            <person name="Woodworth J.W."/>
            <person name="Wright R.W."/>
            <person name="Zhu Y.Z."/>
            <person name="Han Y.H."/>
            <person name="Newsham I.N."/>
            <person name="Nazareth L.N."/>
            <person name="Worley K.W."/>
            <person name="Muzny D.M."/>
            <person name="Rogers J.R."/>
            <person name="Gibbs R.G."/>
        </authorList>
    </citation>
    <scope>NUCLEOTIDE SEQUENCE [LARGE SCALE GENOMIC DNA]</scope>
</reference>
<keyword evidence="11" id="KW-1185">Reference proteome</keyword>
<dbReference type="GO" id="GO:0046427">
    <property type="term" value="P:positive regulation of receptor signaling pathway via JAK-STAT"/>
    <property type="evidence" value="ECO:0007669"/>
    <property type="project" value="TreeGrafter"/>
</dbReference>
<keyword evidence="8" id="KW-0479">Metal-binding</keyword>
<dbReference type="PANTHER" id="PTHR11417">
    <property type="entry name" value="SOMATOTROPIN,PROLACTIN"/>
    <property type="match status" value="1"/>
</dbReference>
<dbReference type="Proteomes" id="UP000028761">
    <property type="component" value="Unplaced"/>
</dbReference>
<dbReference type="AlphaFoldDB" id="A0A2I3LXF2"/>
<feature type="binding site" evidence="8">
    <location>
        <position position="77"/>
    </location>
    <ligand>
        <name>Zn(2+)</name>
        <dbReference type="ChEBI" id="CHEBI:29105"/>
    </ligand>
</feature>
<proteinExistence type="inferred from homology"/>
<organism evidence="10 11">
    <name type="scientific">Papio anubis</name>
    <name type="common">Olive baboon</name>
    <dbReference type="NCBI Taxonomy" id="9555"/>
    <lineage>
        <taxon>Eukaryota</taxon>
        <taxon>Metazoa</taxon>
        <taxon>Chordata</taxon>
        <taxon>Craniata</taxon>
        <taxon>Vertebrata</taxon>
        <taxon>Euteleostomi</taxon>
        <taxon>Mammalia</taxon>
        <taxon>Eutheria</taxon>
        <taxon>Euarchontoglires</taxon>
        <taxon>Primates</taxon>
        <taxon>Haplorrhini</taxon>
        <taxon>Catarrhini</taxon>
        <taxon>Cercopithecidae</taxon>
        <taxon>Cercopithecinae</taxon>
        <taxon>Papio</taxon>
    </lineage>
</organism>
<keyword evidence="6" id="KW-1015">Disulfide bond</keyword>
<dbReference type="Ensembl" id="ENSPANT00000058942.2">
    <property type="protein sequence ID" value="ENSPANP00000028128.2"/>
    <property type="gene ID" value="ENSPANG00000020928.3"/>
</dbReference>
<dbReference type="InterPro" id="IPR034975">
    <property type="entry name" value="Somatotropin"/>
</dbReference>
<dbReference type="GeneTree" id="ENSGT00950000182818"/>
<comment type="similarity">
    <text evidence="2 9">Belongs to the somatotropin/prolactin family.</text>
</comment>
<evidence type="ECO:0000256" key="7">
    <source>
        <dbReference type="ARBA" id="ARBA00049615"/>
    </source>
</evidence>
<dbReference type="GO" id="GO:0005615">
    <property type="term" value="C:extracellular space"/>
    <property type="evidence" value="ECO:0007669"/>
    <property type="project" value="InterPro"/>
</dbReference>
<dbReference type="GO" id="GO:0031667">
    <property type="term" value="P:response to nutrient levels"/>
    <property type="evidence" value="ECO:0007669"/>
    <property type="project" value="TreeGrafter"/>
</dbReference>
<evidence type="ECO:0000256" key="9">
    <source>
        <dbReference type="RuleBase" id="RU003618"/>
    </source>
</evidence>
<evidence type="ECO:0000256" key="3">
    <source>
        <dbReference type="ARBA" id="ARBA00022525"/>
    </source>
</evidence>
<dbReference type="GO" id="GO:0012505">
    <property type="term" value="C:endomembrane system"/>
    <property type="evidence" value="ECO:0007669"/>
    <property type="project" value="UniProtKB-ARBA"/>
</dbReference>
<dbReference type="InterPro" id="IPR009079">
    <property type="entry name" value="4_helix_cytokine-like_core"/>
</dbReference>
<evidence type="ECO:0000256" key="8">
    <source>
        <dbReference type="PIRSR" id="PIRSR601400-1"/>
    </source>
</evidence>